<dbReference type="Proteomes" id="UP000324222">
    <property type="component" value="Unassembled WGS sequence"/>
</dbReference>
<gene>
    <name evidence="2" type="ORF">E2C01_045947</name>
</gene>
<evidence type="ECO:0000256" key="1">
    <source>
        <dbReference type="SAM" id="MobiDB-lite"/>
    </source>
</evidence>
<reference evidence="2 3" key="1">
    <citation type="submission" date="2019-05" db="EMBL/GenBank/DDBJ databases">
        <title>Another draft genome of Portunus trituberculatus and its Hox gene families provides insights of decapod evolution.</title>
        <authorList>
            <person name="Jeong J.-H."/>
            <person name="Song I."/>
            <person name="Kim S."/>
            <person name="Choi T."/>
            <person name="Kim D."/>
            <person name="Ryu S."/>
            <person name="Kim W."/>
        </authorList>
    </citation>
    <scope>NUCLEOTIDE SEQUENCE [LARGE SCALE GENOMIC DNA]</scope>
    <source>
        <tissue evidence="2">Muscle</tissue>
    </source>
</reference>
<protein>
    <submittedName>
        <fullName evidence="2">Uncharacterized protein</fullName>
    </submittedName>
</protein>
<sequence length="79" mass="8113">MSFRSHQLSTTDLAPPAPVGARVATTGGGQLAQADMLVGQRNTASDNGGGTDWRGEGDECMLTKTSRIASGAANCFVSR</sequence>
<comment type="caution">
    <text evidence="2">The sequence shown here is derived from an EMBL/GenBank/DDBJ whole genome shotgun (WGS) entry which is preliminary data.</text>
</comment>
<feature type="region of interest" description="Disordered" evidence="1">
    <location>
        <begin position="1"/>
        <end position="24"/>
    </location>
</feature>
<name>A0A5B7G3C1_PORTR</name>
<evidence type="ECO:0000313" key="3">
    <source>
        <dbReference type="Proteomes" id="UP000324222"/>
    </source>
</evidence>
<organism evidence="2 3">
    <name type="scientific">Portunus trituberculatus</name>
    <name type="common">Swimming crab</name>
    <name type="synonym">Neptunus trituberculatus</name>
    <dbReference type="NCBI Taxonomy" id="210409"/>
    <lineage>
        <taxon>Eukaryota</taxon>
        <taxon>Metazoa</taxon>
        <taxon>Ecdysozoa</taxon>
        <taxon>Arthropoda</taxon>
        <taxon>Crustacea</taxon>
        <taxon>Multicrustacea</taxon>
        <taxon>Malacostraca</taxon>
        <taxon>Eumalacostraca</taxon>
        <taxon>Eucarida</taxon>
        <taxon>Decapoda</taxon>
        <taxon>Pleocyemata</taxon>
        <taxon>Brachyura</taxon>
        <taxon>Eubrachyura</taxon>
        <taxon>Portunoidea</taxon>
        <taxon>Portunidae</taxon>
        <taxon>Portuninae</taxon>
        <taxon>Portunus</taxon>
    </lineage>
</organism>
<feature type="compositionally biased region" description="Polar residues" evidence="1">
    <location>
        <begin position="1"/>
        <end position="12"/>
    </location>
</feature>
<dbReference type="AlphaFoldDB" id="A0A5B7G3C1"/>
<accession>A0A5B7G3C1</accession>
<dbReference type="EMBL" id="VSRR010010613">
    <property type="protein sequence ID" value="MPC52087.1"/>
    <property type="molecule type" value="Genomic_DNA"/>
</dbReference>
<proteinExistence type="predicted"/>
<keyword evidence="3" id="KW-1185">Reference proteome</keyword>
<evidence type="ECO:0000313" key="2">
    <source>
        <dbReference type="EMBL" id="MPC52087.1"/>
    </source>
</evidence>